<feature type="non-terminal residue" evidence="1">
    <location>
        <position position="1"/>
    </location>
</feature>
<evidence type="ECO:0000313" key="1">
    <source>
        <dbReference type="EMBL" id="RRT31819.1"/>
    </source>
</evidence>
<comment type="caution">
    <text evidence="1">The sequence shown here is derived from an EMBL/GenBank/DDBJ whole genome shotgun (WGS) entry which is preliminary data.</text>
</comment>
<proteinExistence type="predicted"/>
<evidence type="ECO:0000313" key="2">
    <source>
        <dbReference type="Proteomes" id="UP000287651"/>
    </source>
</evidence>
<protein>
    <submittedName>
        <fullName evidence="1">Uncharacterized protein</fullName>
    </submittedName>
</protein>
<organism evidence="1 2">
    <name type="scientific">Ensete ventricosum</name>
    <name type="common">Abyssinian banana</name>
    <name type="synonym">Musa ensete</name>
    <dbReference type="NCBI Taxonomy" id="4639"/>
    <lineage>
        <taxon>Eukaryota</taxon>
        <taxon>Viridiplantae</taxon>
        <taxon>Streptophyta</taxon>
        <taxon>Embryophyta</taxon>
        <taxon>Tracheophyta</taxon>
        <taxon>Spermatophyta</taxon>
        <taxon>Magnoliopsida</taxon>
        <taxon>Liliopsida</taxon>
        <taxon>Zingiberales</taxon>
        <taxon>Musaceae</taxon>
        <taxon>Ensete</taxon>
    </lineage>
</organism>
<gene>
    <name evidence="1" type="ORF">B296_00058049</name>
</gene>
<dbReference type="EMBL" id="AMZH03035745">
    <property type="protein sequence ID" value="RRT31819.1"/>
    <property type="molecule type" value="Genomic_DNA"/>
</dbReference>
<dbReference type="Proteomes" id="UP000287651">
    <property type="component" value="Unassembled WGS sequence"/>
</dbReference>
<accession>A0A426WX53</accession>
<name>A0A426WX53_ENSVE</name>
<reference evidence="1 2" key="1">
    <citation type="journal article" date="2014" name="Agronomy (Basel)">
        <title>A Draft Genome Sequence for Ensete ventricosum, the Drought-Tolerant Tree Against Hunger.</title>
        <authorList>
            <person name="Harrison J."/>
            <person name="Moore K.A."/>
            <person name="Paszkiewicz K."/>
            <person name="Jones T."/>
            <person name="Grant M."/>
            <person name="Ambacheew D."/>
            <person name="Muzemil S."/>
            <person name="Studholme D.J."/>
        </authorList>
    </citation>
    <scope>NUCLEOTIDE SEQUENCE [LARGE SCALE GENOMIC DNA]</scope>
</reference>
<sequence length="103" mass="11735">VKSIHRVDAVGNSLRVRWKLVEGIGSLLGWCKGVRQKKTKTHRKIIEGSRKACRERCGEFRQEFARRFVEGIGKLTGNMLRDHRGEDQKTCCKYVGGYRIGGS</sequence>
<dbReference type="AlphaFoldDB" id="A0A426WX53"/>